<evidence type="ECO:0000259" key="5">
    <source>
        <dbReference type="PROSITE" id="PS50109"/>
    </source>
</evidence>
<proteinExistence type="predicted"/>
<dbReference type="InterPro" id="IPR000700">
    <property type="entry name" value="PAS-assoc_C"/>
</dbReference>
<dbReference type="Gene3D" id="3.40.50.2300">
    <property type="match status" value="1"/>
</dbReference>
<evidence type="ECO:0000259" key="7">
    <source>
        <dbReference type="PROSITE" id="PS50112"/>
    </source>
</evidence>
<evidence type="ECO:0000256" key="4">
    <source>
        <dbReference type="PROSITE-ProRule" id="PRU00169"/>
    </source>
</evidence>
<dbReference type="PROSITE" id="PS50113">
    <property type="entry name" value="PAC"/>
    <property type="match status" value="2"/>
</dbReference>
<evidence type="ECO:0000313" key="10">
    <source>
        <dbReference type="Proteomes" id="UP000184139"/>
    </source>
</evidence>
<dbReference type="InterPro" id="IPR005467">
    <property type="entry name" value="His_kinase_dom"/>
</dbReference>
<feature type="domain" description="PAC" evidence="8">
    <location>
        <begin position="87"/>
        <end position="137"/>
    </location>
</feature>
<dbReference type="EMBL" id="FQXS01000016">
    <property type="protein sequence ID" value="SHH93246.1"/>
    <property type="molecule type" value="Genomic_DNA"/>
</dbReference>
<dbReference type="SMART" id="SM00091">
    <property type="entry name" value="PAS"/>
    <property type="match status" value="2"/>
</dbReference>
<evidence type="ECO:0000259" key="6">
    <source>
        <dbReference type="PROSITE" id="PS50110"/>
    </source>
</evidence>
<gene>
    <name evidence="9" type="ORF">SAMN02745124_02644</name>
</gene>
<dbReference type="SUPFAM" id="SSF55785">
    <property type="entry name" value="PYP-like sensor domain (PAS domain)"/>
    <property type="match status" value="2"/>
</dbReference>
<dbReference type="SUPFAM" id="SSF47384">
    <property type="entry name" value="Homodimeric domain of signal transducing histidine kinase"/>
    <property type="match status" value="1"/>
</dbReference>
<feature type="domain" description="PAC" evidence="8">
    <location>
        <begin position="207"/>
        <end position="257"/>
    </location>
</feature>
<dbReference type="InterPro" id="IPR004358">
    <property type="entry name" value="Sig_transdc_His_kin-like_C"/>
</dbReference>
<dbReference type="InterPro" id="IPR001610">
    <property type="entry name" value="PAC"/>
</dbReference>
<dbReference type="SMART" id="SM00086">
    <property type="entry name" value="PAC"/>
    <property type="match status" value="2"/>
</dbReference>
<dbReference type="Gene3D" id="1.10.287.130">
    <property type="match status" value="1"/>
</dbReference>
<dbReference type="RefSeq" id="WP_073376760.1">
    <property type="nucleotide sequence ID" value="NZ_FQXS01000016.1"/>
</dbReference>
<dbReference type="Gene3D" id="3.30.565.10">
    <property type="entry name" value="Histidine kinase-like ATPase, C-terminal domain"/>
    <property type="match status" value="1"/>
</dbReference>
<dbReference type="InterPro" id="IPR035965">
    <property type="entry name" value="PAS-like_dom_sf"/>
</dbReference>
<dbReference type="NCBIfam" id="TIGR00229">
    <property type="entry name" value="sensory_box"/>
    <property type="match status" value="2"/>
</dbReference>
<dbReference type="InterPro" id="IPR003594">
    <property type="entry name" value="HATPase_dom"/>
</dbReference>
<evidence type="ECO:0000256" key="2">
    <source>
        <dbReference type="ARBA" id="ARBA00012438"/>
    </source>
</evidence>
<dbReference type="InterPro" id="IPR003661">
    <property type="entry name" value="HisK_dim/P_dom"/>
</dbReference>
<dbReference type="InterPro" id="IPR001789">
    <property type="entry name" value="Sig_transdc_resp-reg_receiver"/>
</dbReference>
<protein>
    <recommendedName>
        <fullName evidence="2">histidine kinase</fullName>
        <ecNumber evidence="2">2.7.13.3</ecNumber>
    </recommendedName>
</protein>
<dbReference type="InterPro" id="IPR036097">
    <property type="entry name" value="HisK_dim/P_sf"/>
</dbReference>
<name>A0A1M5X007_9BACT</name>
<dbReference type="CDD" id="cd00082">
    <property type="entry name" value="HisKA"/>
    <property type="match status" value="1"/>
</dbReference>
<dbReference type="Pfam" id="PF08448">
    <property type="entry name" value="PAS_4"/>
    <property type="match status" value="1"/>
</dbReference>
<dbReference type="SUPFAM" id="SSF52172">
    <property type="entry name" value="CheY-like"/>
    <property type="match status" value="1"/>
</dbReference>
<dbReference type="Proteomes" id="UP000184139">
    <property type="component" value="Unassembled WGS sequence"/>
</dbReference>
<dbReference type="Pfam" id="PF02518">
    <property type="entry name" value="HATPase_c"/>
    <property type="match status" value="1"/>
</dbReference>
<keyword evidence="3 4" id="KW-0597">Phosphoprotein</keyword>
<dbReference type="PANTHER" id="PTHR43065:SF42">
    <property type="entry name" value="TWO-COMPONENT SENSOR PPRA"/>
    <property type="match status" value="1"/>
</dbReference>
<dbReference type="STRING" id="1121409.SAMN02745124_02644"/>
<dbReference type="PROSITE" id="PS50110">
    <property type="entry name" value="RESPONSE_REGULATORY"/>
    <property type="match status" value="1"/>
</dbReference>
<dbReference type="SMART" id="SM00388">
    <property type="entry name" value="HisKA"/>
    <property type="match status" value="1"/>
</dbReference>
<evidence type="ECO:0000259" key="8">
    <source>
        <dbReference type="PROSITE" id="PS50113"/>
    </source>
</evidence>
<dbReference type="InterPro" id="IPR011006">
    <property type="entry name" value="CheY-like_superfamily"/>
</dbReference>
<dbReference type="OrthoDB" id="5487437at2"/>
<dbReference type="Gene3D" id="3.30.450.20">
    <property type="entry name" value="PAS domain"/>
    <property type="match status" value="2"/>
</dbReference>
<feature type="domain" description="PAS" evidence="7">
    <location>
        <begin position="134"/>
        <end position="176"/>
    </location>
</feature>
<dbReference type="CDD" id="cd00156">
    <property type="entry name" value="REC"/>
    <property type="match status" value="1"/>
</dbReference>
<accession>A0A1M5X007</accession>
<feature type="domain" description="Response regulatory" evidence="6">
    <location>
        <begin position="520"/>
        <end position="636"/>
    </location>
</feature>
<dbReference type="SUPFAM" id="SSF55874">
    <property type="entry name" value="ATPase domain of HSP90 chaperone/DNA topoisomerase II/histidine kinase"/>
    <property type="match status" value="1"/>
</dbReference>
<organism evidence="9 10">
    <name type="scientific">Desulfofustis glycolicus DSM 9705</name>
    <dbReference type="NCBI Taxonomy" id="1121409"/>
    <lineage>
        <taxon>Bacteria</taxon>
        <taxon>Pseudomonadati</taxon>
        <taxon>Thermodesulfobacteriota</taxon>
        <taxon>Desulfobulbia</taxon>
        <taxon>Desulfobulbales</taxon>
        <taxon>Desulfocapsaceae</taxon>
        <taxon>Desulfofustis</taxon>
    </lineage>
</organism>
<dbReference type="CDD" id="cd00130">
    <property type="entry name" value="PAS"/>
    <property type="match status" value="2"/>
</dbReference>
<dbReference type="PROSITE" id="PS50112">
    <property type="entry name" value="PAS"/>
    <property type="match status" value="2"/>
</dbReference>
<comment type="catalytic activity">
    <reaction evidence="1">
        <text>ATP + protein L-histidine = ADP + protein N-phospho-L-histidine.</text>
        <dbReference type="EC" id="2.7.13.3"/>
    </reaction>
</comment>
<dbReference type="GO" id="GO:0000155">
    <property type="term" value="F:phosphorelay sensor kinase activity"/>
    <property type="evidence" value="ECO:0007669"/>
    <property type="project" value="InterPro"/>
</dbReference>
<sequence>MGNDRDPEAIDDNREGRLAWYCLEHATVCSFRLDREGNILYANHKACDSLGYVKTELLEMSLYDIDPVMDRERWLHAWKTLADDGYLTIESRHRRKDGTISPVTMTATLIDFEGCQYCMALSSDITERKQVEDSLRITQFMFDKAPLGIFLIRSGGDIVNVNDHACRYLGYTREDLCQMNVVELDRGYTPQEIDQIWTRQQQISGINTFETTHRRKDGTTVPVEISGIVLEFDNAPYSVSFVKDISERKEAEKHRAKMEAHLREAQKMESLGTLAGGIAHDFNNILSAIVGYAELLQLTCPVDSTHRNYAAQITKAGHRARELVQQILLFSRQGRSEKGPMDVGRVVEEALKLIKASLPANIEIQANISNNLAPVFANETNIHQIVMNLCANAYHVMKSAGGLLSVSLTAVTIQDHDALSFPEMKPGGYLKLSIADNGCGIPPNLINRIFDPYFTTKPTGEGTGLGLSTIHGIVKDHGGYIKVYSEVGIGTAFHVFLPSVESPAATTSEKAEELPKGRGCILFVDDEQTLIDLGRVLLGRLGYRVETRASALDALEAFRVDPSRFDLVISDMTMPKMTGDEMARHMRAIRPGIPIILCSGFSERLHTRALEALGINAVLMKPVLYMDLAHTVHRVLNND</sequence>
<feature type="modified residue" description="4-aspartylphosphate" evidence="4">
    <location>
        <position position="571"/>
    </location>
</feature>
<reference evidence="9 10" key="1">
    <citation type="submission" date="2016-11" db="EMBL/GenBank/DDBJ databases">
        <authorList>
            <person name="Jaros S."/>
            <person name="Januszkiewicz K."/>
            <person name="Wedrychowicz H."/>
        </authorList>
    </citation>
    <scope>NUCLEOTIDE SEQUENCE [LARGE SCALE GENOMIC DNA]</scope>
    <source>
        <strain evidence="9 10">DSM 9705</strain>
    </source>
</reference>
<dbReference type="SMART" id="SM00387">
    <property type="entry name" value="HATPase_c"/>
    <property type="match status" value="1"/>
</dbReference>
<dbReference type="Pfam" id="PF00072">
    <property type="entry name" value="Response_reg"/>
    <property type="match status" value="1"/>
</dbReference>
<evidence type="ECO:0000313" key="9">
    <source>
        <dbReference type="EMBL" id="SHH93246.1"/>
    </source>
</evidence>
<dbReference type="EC" id="2.7.13.3" evidence="2"/>
<dbReference type="Pfam" id="PF00512">
    <property type="entry name" value="HisKA"/>
    <property type="match status" value="1"/>
</dbReference>
<dbReference type="InterPro" id="IPR036890">
    <property type="entry name" value="HATPase_C_sf"/>
</dbReference>
<dbReference type="AlphaFoldDB" id="A0A1M5X007"/>
<evidence type="ECO:0000256" key="1">
    <source>
        <dbReference type="ARBA" id="ARBA00000085"/>
    </source>
</evidence>
<dbReference type="SMART" id="SM00448">
    <property type="entry name" value="REC"/>
    <property type="match status" value="1"/>
</dbReference>
<feature type="domain" description="Histidine kinase" evidence="5">
    <location>
        <begin position="277"/>
        <end position="501"/>
    </location>
</feature>
<dbReference type="InterPro" id="IPR000014">
    <property type="entry name" value="PAS"/>
</dbReference>
<dbReference type="Pfam" id="PF13426">
    <property type="entry name" value="PAS_9"/>
    <property type="match status" value="1"/>
</dbReference>
<dbReference type="PROSITE" id="PS50109">
    <property type="entry name" value="HIS_KIN"/>
    <property type="match status" value="1"/>
</dbReference>
<evidence type="ECO:0000256" key="3">
    <source>
        <dbReference type="ARBA" id="ARBA00022553"/>
    </source>
</evidence>
<dbReference type="PANTHER" id="PTHR43065">
    <property type="entry name" value="SENSOR HISTIDINE KINASE"/>
    <property type="match status" value="1"/>
</dbReference>
<feature type="domain" description="PAS" evidence="7">
    <location>
        <begin position="31"/>
        <end position="65"/>
    </location>
</feature>
<dbReference type="InterPro" id="IPR013656">
    <property type="entry name" value="PAS_4"/>
</dbReference>
<dbReference type="PRINTS" id="PR00344">
    <property type="entry name" value="BCTRLSENSOR"/>
</dbReference>
<keyword evidence="10" id="KW-1185">Reference proteome</keyword>